<dbReference type="AlphaFoldDB" id="A0A2S7RQW8"/>
<evidence type="ECO:0000256" key="7">
    <source>
        <dbReference type="ARBA" id="ARBA00022833"/>
    </source>
</evidence>
<evidence type="ECO:0000256" key="10">
    <source>
        <dbReference type="ARBA" id="ARBA00023277"/>
    </source>
</evidence>
<name>A0A2S7RQW8_ENTMU</name>
<dbReference type="PANTHER" id="PTHR42742">
    <property type="entry name" value="TRANSCRIPTIONAL REPRESSOR MPRA"/>
    <property type="match status" value="1"/>
</dbReference>
<dbReference type="CDD" id="cd24067">
    <property type="entry name" value="ASKHA_NBD_ROK_BsFRK-like"/>
    <property type="match status" value="1"/>
</dbReference>
<comment type="caution">
    <text evidence="13">The sequence shown here is derived from an EMBL/GenBank/DDBJ whole genome shotgun (WGS) entry which is preliminary data.</text>
</comment>
<comment type="similarity">
    <text evidence="2">Belongs to the ROK (NagC/XylR) family.</text>
</comment>
<evidence type="ECO:0000256" key="11">
    <source>
        <dbReference type="ARBA" id="ARBA00038887"/>
    </source>
</evidence>
<accession>A0A2S7RQW8</accession>
<dbReference type="InterPro" id="IPR000600">
    <property type="entry name" value="ROK"/>
</dbReference>
<dbReference type="EMBL" id="PUAP01000037">
    <property type="protein sequence ID" value="PQF21976.1"/>
    <property type="molecule type" value="Genomic_DNA"/>
</dbReference>
<proteinExistence type="inferred from homology"/>
<evidence type="ECO:0000313" key="14">
    <source>
        <dbReference type="Proteomes" id="UP000237934"/>
    </source>
</evidence>
<keyword evidence="4" id="KW-0479">Metal-binding</keyword>
<dbReference type="PANTHER" id="PTHR42742:SF3">
    <property type="entry name" value="FRUCTOKINASE"/>
    <property type="match status" value="1"/>
</dbReference>
<evidence type="ECO:0000256" key="2">
    <source>
        <dbReference type="ARBA" id="ARBA00006479"/>
    </source>
</evidence>
<keyword evidence="13" id="KW-0032">Aminotransferase</keyword>
<evidence type="ECO:0000256" key="6">
    <source>
        <dbReference type="ARBA" id="ARBA00022777"/>
    </source>
</evidence>
<keyword evidence="9" id="KW-0460">Magnesium</keyword>
<dbReference type="GO" id="GO:0005524">
    <property type="term" value="F:ATP binding"/>
    <property type="evidence" value="ECO:0007669"/>
    <property type="project" value="UniProtKB-KW"/>
</dbReference>
<organism evidence="13 14">
    <name type="scientific">Enterococcus mundtii</name>
    <dbReference type="NCBI Taxonomy" id="53346"/>
    <lineage>
        <taxon>Bacteria</taxon>
        <taxon>Bacillati</taxon>
        <taxon>Bacillota</taxon>
        <taxon>Bacilli</taxon>
        <taxon>Lactobacillales</taxon>
        <taxon>Enterococcaceae</taxon>
        <taxon>Enterococcus</taxon>
    </lineage>
</organism>
<evidence type="ECO:0000256" key="4">
    <source>
        <dbReference type="ARBA" id="ARBA00022723"/>
    </source>
</evidence>
<dbReference type="GO" id="GO:0046872">
    <property type="term" value="F:metal ion binding"/>
    <property type="evidence" value="ECO:0007669"/>
    <property type="project" value="UniProtKB-KW"/>
</dbReference>
<comment type="cofactor">
    <cofactor evidence="1">
        <name>Mg(2+)</name>
        <dbReference type="ChEBI" id="CHEBI:18420"/>
    </cofactor>
</comment>
<dbReference type="RefSeq" id="WP_104872355.1">
    <property type="nucleotide sequence ID" value="NZ_PUAP01000037.1"/>
</dbReference>
<evidence type="ECO:0000256" key="9">
    <source>
        <dbReference type="ARBA" id="ARBA00022842"/>
    </source>
</evidence>
<keyword evidence="5" id="KW-0547">Nucleotide-binding</keyword>
<dbReference type="Gene3D" id="3.30.420.40">
    <property type="match status" value="2"/>
</dbReference>
<dbReference type="GO" id="GO:0008483">
    <property type="term" value="F:transaminase activity"/>
    <property type="evidence" value="ECO:0007669"/>
    <property type="project" value="UniProtKB-KW"/>
</dbReference>
<dbReference type="Pfam" id="PF00480">
    <property type="entry name" value="ROK"/>
    <property type="match status" value="1"/>
</dbReference>
<dbReference type="Proteomes" id="UP000237934">
    <property type="component" value="Unassembled WGS sequence"/>
</dbReference>
<keyword evidence="6 13" id="KW-0418">Kinase</keyword>
<dbReference type="SUPFAM" id="SSF53067">
    <property type="entry name" value="Actin-like ATPase domain"/>
    <property type="match status" value="1"/>
</dbReference>
<evidence type="ECO:0000256" key="1">
    <source>
        <dbReference type="ARBA" id="ARBA00001946"/>
    </source>
</evidence>
<sequence length="296" mass="32517">MSSKRYGSIEAGGTKFVCAIGNEQFEILETSIFPTEDPDKTMEQVKDFFSRYHVDALGIGTFGPIDIDENSSTYGEILASPKKAWRGFNFIQAVEKWFSNPIFLTTDVNSSAYGEYAVGHAKSASSCVYVTVGTGIGAGVIQNDHFIGGTTHLEIGHGFVNRHKNDFDFSGVCPYHGSDCFEGVAAGPSIEKRTGIKGEKLSENDDIWTIEAYYLAQLAYNLRVNFAPEKIIFGGGVITERLIEKVREQFEMINASYVAVPDLVDFIVVSIFQDNTSATIGNFALAHKLLQEVAKK</sequence>
<dbReference type="FunFam" id="3.30.420.40:FF:000153">
    <property type="entry name" value="Putative fructokinase"/>
    <property type="match status" value="1"/>
</dbReference>
<evidence type="ECO:0000256" key="8">
    <source>
        <dbReference type="ARBA" id="ARBA00022840"/>
    </source>
</evidence>
<comment type="catalytic activity">
    <reaction evidence="12">
        <text>D-fructose + ATP = D-fructose 6-phosphate + ADP + H(+)</text>
        <dbReference type="Rhea" id="RHEA:16125"/>
        <dbReference type="ChEBI" id="CHEBI:15378"/>
        <dbReference type="ChEBI" id="CHEBI:30616"/>
        <dbReference type="ChEBI" id="CHEBI:37721"/>
        <dbReference type="ChEBI" id="CHEBI:61527"/>
        <dbReference type="ChEBI" id="CHEBI:456216"/>
        <dbReference type="EC" id="2.7.1.4"/>
    </reaction>
</comment>
<reference evidence="13 14" key="1">
    <citation type="journal article" date="2018" name="Pathog. Dis.">
        <title>Whole-genome sequencing based characterization of antimicrobial resistance in Enterococcus.</title>
        <authorList>
            <person name="Tyson G."/>
        </authorList>
    </citation>
    <scope>NUCLEOTIDE SEQUENCE [LARGE SCALE GENOMIC DNA]</scope>
    <source>
        <strain evidence="13 14">CVM N55263</strain>
    </source>
</reference>
<evidence type="ECO:0000256" key="5">
    <source>
        <dbReference type="ARBA" id="ARBA00022741"/>
    </source>
</evidence>
<dbReference type="EC" id="2.7.1.4" evidence="11"/>
<keyword evidence="8" id="KW-0067">ATP-binding</keyword>
<gene>
    <name evidence="13" type="ORF">CUS89_12415</name>
</gene>
<keyword evidence="3 13" id="KW-0808">Transferase</keyword>
<dbReference type="InterPro" id="IPR043129">
    <property type="entry name" value="ATPase_NBD"/>
</dbReference>
<evidence type="ECO:0000256" key="12">
    <source>
        <dbReference type="ARBA" id="ARBA00048451"/>
    </source>
</evidence>
<dbReference type="GO" id="GO:0008865">
    <property type="term" value="F:fructokinase activity"/>
    <property type="evidence" value="ECO:0007669"/>
    <property type="project" value="UniProtKB-EC"/>
</dbReference>
<keyword evidence="7" id="KW-0862">Zinc</keyword>
<dbReference type="InterPro" id="IPR051804">
    <property type="entry name" value="Carb_Metab_Reg_Kinase/Isom"/>
</dbReference>
<protein>
    <recommendedName>
        <fullName evidence="11">fructokinase</fullName>
        <ecNumber evidence="11">2.7.1.4</ecNumber>
    </recommendedName>
</protein>
<keyword evidence="10" id="KW-0119">Carbohydrate metabolism</keyword>
<evidence type="ECO:0000256" key="3">
    <source>
        <dbReference type="ARBA" id="ARBA00022679"/>
    </source>
</evidence>
<evidence type="ECO:0000313" key="13">
    <source>
        <dbReference type="EMBL" id="PQF21976.1"/>
    </source>
</evidence>